<dbReference type="Gene3D" id="3.30.1490.150">
    <property type="entry name" value="Hypothetical protein ph0010, domain 2"/>
    <property type="match status" value="1"/>
</dbReference>
<dbReference type="Proteomes" id="UP000621436">
    <property type="component" value="Unassembled WGS sequence"/>
</dbReference>
<comment type="caution">
    <text evidence="2">The sequence shown here is derived from an EMBL/GenBank/DDBJ whole genome shotgun (WGS) entry which is preliminary data.</text>
</comment>
<dbReference type="PANTHER" id="PTHR13016">
    <property type="entry name" value="AMMECR1 HOMOLOG"/>
    <property type="match status" value="1"/>
</dbReference>
<dbReference type="Gene3D" id="3.30.700.20">
    <property type="entry name" value="Hypothetical protein ph0010, domain 1"/>
    <property type="match status" value="1"/>
</dbReference>
<proteinExistence type="predicted"/>
<evidence type="ECO:0000259" key="1">
    <source>
        <dbReference type="PROSITE" id="PS51112"/>
    </source>
</evidence>
<dbReference type="EMBL" id="JADPIE010000009">
    <property type="protein sequence ID" value="MBF8438051.1"/>
    <property type="molecule type" value="Genomic_DNA"/>
</dbReference>
<dbReference type="AlphaFoldDB" id="A0A931AUA4"/>
<dbReference type="PANTHER" id="PTHR13016:SF0">
    <property type="entry name" value="AMME SYNDROME CANDIDATE GENE 1 PROTEIN"/>
    <property type="match status" value="1"/>
</dbReference>
<dbReference type="InterPro" id="IPR002733">
    <property type="entry name" value="AMMECR1_domain"/>
</dbReference>
<dbReference type="InterPro" id="IPR027485">
    <property type="entry name" value="AMMECR1_N"/>
</dbReference>
<evidence type="ECO:0000313" key="2">
    <source>
        <dbReference type="EMBL" id="MBF8438051.1"/>
    </source>
</evidence>
<gene>
    <name evidence="2" type="primary">amrA</name>
    <name evidence="2" type="ORF">I0Q91_13245</name>
</gene>
<dbReference type="InterPro" id="IPR027623">
    <property type="entry name" value="AmmeMemoSam_A"/>
</dbReference>
<dbReference type="NCBIfam" id="TIGR04335">
    <property type="entry name" value="AmmeMemoSam_A"/>
    <property type="match status" value="1"/>
</dbReference>
<keyword evidence="3" id="KW-1185">Reference proteome</keyword>
<dbReference type="InterPro" id="IPR036071">
    <property type="entry name" value="AMMECR1_dom_sf"/>
</dbReference>
<organism evidence="2 3">
    <name type="scientific">Halonatronomonas betaini</name>
    <dbReference type="NCBI Taxonomy" id="2778430"/>
    <lineage>
        <taxon>Bacteria</taxon>
        <taxon>Bacillati</taxon>
        <taxon>Bacillota</taxon>
        <taxon>Clostridia</taxon>
        <taxon>Halanaerobiales</taxon>
        <taxon>Halarsenatibacteraceae</taxon>
        <taxon>Halonatronomonas</taxon>
    </lineage>
</organism>
<reference evidence="2" key="1">
    <citation type="submission" date="2020-11" db="EMBL/GenBank/DDBJ databases">
        <title>Halonatronomonas betainensis gen. nov., sp. nov. a novel haloalkaliphilic representative of the family Halanaerobiacae capable of betaine degradation.</title>
        <authorList>
            <person name="Boltyanskaya Y."/>
            <person name="Kevbrin V."/>
            <person name="Detkova E."/>
            <person name="Grouzdev D.S."/>
            <person name="Koziaeva V."/>
            <person name="Zhilina T."/>
        </authorList>
    </citation>
    <scope>NUCLEOTIDE SEQUENCE</scope>
    <source>
        <strain evidence="2">Z-7014</strain>
    </source>
</reference>
<feature type="domain" description="AMMECR1" evidence="1">
    <location>
        <begin position="8"/>
        <end position="181"/>
    </location>
</feature>
<protein>
    <submittedName>
        <fullName evidence="2">AmmeMemoRadiSam system protein A</fullName>
    </submittedName>
</protein>
<name>A0A931AUA4_9FIRM</name>
<dbReference type="PROSITE" id="PS51112">
    <property type="entry name" value="AMMECR1"/>
    <property type="match status" value="1"/>
</dbReference>
<accession>A0A931AUA4</accession>
<evidence type="ECO:0000313" key="3">
    <source>
        <dbReference type="Proteomes" id="UP000621436"/>
    </source>
</evidence>
<sequence length="181" mass="20402">MKTKDKLKLGFDPVKLARESLRNSLSGDEISIEKPEDLELRAGCFVSLKTKAGNSLRGCIGTIEPTREDIYEEIICNAYNAAFCDPRFPELKEEELNNIIISVDIMMPAEIVDGMEELDHEKFGVILERGNKRGLLLPDLEGVDTVKDQISIAARKAGISYNKIFADGTNIYRFEVIRYKE</sequence>
<dbReference type="InterPro" id="IPR023473">
    <property type="entry name" value="AMMECR1"/>
</dbReference>
<dbReference type="Pfam" id="PF01871">
    <property type="entry name" value="AMMECR1"/>
    <property type="match status" value="1"/>
</dbReference>
<dbReference type="SUPFAM" id="SSF143447">
    <property type="entry name" value="AMMECR1-like"/>
    <property type="match status" value="1"/>
</dbReference>